<dbReference type="GO" id="GO:0000278">
    <property type="term" value="P:mitotic cell cycle"/>
    <property type="evidence" value="ECO:0007669"/>
    <property type="project" value="TreeGrafter"/>
</dbReference>
<evidence type="ECO:0000256" key="5">
    <source>
        <dbReference type="ARBA" id="ARBA00023212"/>
    </source>
</evidence>
<dbReference type="CDD" id="cd22572">
    <property type="entry name" value="GCP5_NTD"/>
    <property type="match status" value="1"/>
</dbReference>
<accession>A0A482VUU4</accession>
<dbReference type="Pfam" id="PF04130">
    <property type="entry name" value="GCP_C_terminal"/>
    <property type="match status" value="1"/>
</dbReference>
<evidence type="ECO:0000256" key="4">
    <source>
        <dbReference type="ARBA" id="ARBA00022701"/>
    </source>
</evidence>
<evidence type="ECO:0000259" key="7">
    <source>
        <dbReference type="Pfam" id="PF04130"/>
    </source>
</evidence>
<dbReference type="InterPro" id="IPR040457">
    <property type="entry name" value="GCP_C"/>
</dbReference>
<dbReference type="Gene3D" id="1.20.120.1900">
    <property type="entry name" value="Gamma-tubulin complex, C-terminal domain"/>
    <property type="match status" value="1"/>
</dbReference>
<feature type="compositionally biased region" description="Polar residues" evidence="6">
    <location>
        <begin position="168"/>
        <end position="177"/>
    </location>
</feature>
<proteinExistence type="inferred from homology"/>
<sequence length="791" mass="93006">MAKPLNEEISTNIKELIGRITHHEVGSAEFNSVEKCVITTLKKSDTMYFLNTKDIRTAIWSMAEKFMFHGFFKHADHLRQAHDRYIDRNLSESDLTPRLNVVKFLLCMSESPTTHFWKHPDRFEFIQEQPAEEEVVDWGAYLNEGIERWSPAKDDSFDLTDSGDESVRSPSPELQTRSSTRAAIAEAREFKEYDFRASRSELIDTVQNGWYNGGVVLMEPPSEWFDASVGILWERHLQNQVRDLIQIEPITVISEYKVMREVLWQMWGPHSSTVFELSINKLVPKTNVTISSICSMTFENFMQVFVPYVELLYEFRLFYRELEGEGVPETYKSYGQALQKITRPVLQQLIEIEMEVRKQESTMTLLKLAGKLEAIFEPIKILKIVHQEVIKDFKCNSSLDCVLTLLTRLRRSLQFPLNQLEQDIRLTLYLESLYYYFTIINAWLVKNDLSDYTEEFVILNKNEKNSSKILDNCHMNFILQDNMEEFVKSDGMIKIICDQVLQIGRNIHLLRLLDKYDVFTKGSETIHQEFIRRILDELCAFYGRVIPEPVSQEVKLQKFVSNFDLHEMGDWTNFVDLSDGFLTKAFDGFYLEMAEEPDLEPSLFEKINNITETLFPVQGLPERVFGEILRERFTISGLMVKNLLIENYGLDKQFEFLNHIFLFNDDLIFPFYRRLFEKMNIENSNWGNSVWLTSHLQDIIMDLYPNFYEDCTVQVEIHWRQCRDSLEACALLCLQYEIKWPLNIIITREHTEMYRDLFRFILKLKWALYTMNHLSFLGKSIWGSSGSSISI</sequence>
<dbReference type="GO" id="GO:0031122">
    <property type="term" value="P:cytoplasmic microtubule organization"/>
    <property type="evidence" value="ECO:0007669"/>
    <property type="project" value="TreeGrafter"/>
</dbReference>
<keyword evidence="4" id="KW-0493">Microtubule</keyword>
<dbReference type="Pfam" id="PF17681">
    <property type="entry name" value="GCP_N_terminal"/>
    <property type="match status" value="1"/>
</dbReference>
<name>A0A482VUU4_ASBVE</name>
<feature type="region of interest" description="Disordered" evidence="6">
    <location>
        <begin position="152"/>
        <end position="177"/>
    </location>
</feature>
<protein>
    <submittedName>
        <fullName evidence="9">Spc97 Spc98 domain containing protein</fullName>
    </submittedName>
</protein>
<keyword evidence="5" id="KW-0206">Cytoskeleton</keyword>
<comment type="subcellular location">
    <subcellularLocation>
        <location evidence="1">Cytoplasm</location>
        <location evidence="1">Cytoskeleton</location>
    </subcellularLocation>
</comment>
<evidence type="ECO:0000256" key="2">
    <source>
        <dbReference type="ARBA" id="ARBA00010337"/>
    </source>
</evidence>
<dbReference type="OrthoDB" id="66546at2759"/>
<dbReference type="GO" id="GO:0000930">
    <property type="term" value="C:gamma-tubulin complex"/>
    <property type="evidence" value="ECO:0007669"/>
    <property type="project" value="TreeGrafter"/>
</dbReference>
<dbReference type="GO" id="GO:0043015">
    <property type="term" value="F:gamma-tubulin binding"/>
    <property type="evidence" value="ECO:0007669"/>
    <property type="project" value="InterPro"/>
</dbReference>
<dbReference type="GO" id="GO:0051321">
    <property type="term" value="P:meiotic cell cycle"/>
    <property type="evidence" value="ECO:0007669"/>
    <property type="project" value="TreeGrafter"/>
</dbReference>
<evidence type="ECO:0000313" key="10">
    <source>
        <dbReference type="Proteomes" id="UP000292052"/>
    </source>
</evidence>
<evidence type="ECO:0000313" key="9">
    <source>
        <dbReference type="EMBL" id="RZC36219.1"/>
    </source>
</evidence>
<feature type="domain" description="Gamma tubulin complex component C-terminal" evidence="7">
    <location>
        <begin position="666"/>
        <end position="774"/>
    </location>
</feature>
<dbReference type="Proteomes" id="UP000292052">
    <property type="component" value="Unassembled WGS sequence"/>
</dbReference>
<comment type="similarity">
    <text evidence="2">Belongs to the TUBGCP family.</text>
</comment>
<dbReference type="GO" id="GO:0005874">
    <property type="term" value="C:microtubule"/>
    <property type="evidence" value="ECO:0007669"/>
    <property type="project" value="UniProtKB-KW"/>
</dbReference>
<keyword evidence="3" id="KW-0963">Cytoplasm</keyword>
<evidence type="ECO:0000256" key="6">
    <source>
        <dbReference type="SAM" id="MobiDB-lite"/>
    </source>
</evidence>
<evidence type="ECO:0000256" key="3">
    <source>
        <dbReference type="ARBA" id="ARBA00022490"/>
    </source>
</evidence>
<gene>
    <name evidence="9" type="ORF">BDFB_009037</name>
</gene>
<dbReference type="InterPro" id="IPR007259">
    <property type="entry name" value="GCP"/>
</dbReference>
<dbReference type="GO" id="GO:0051225">
    <property type="term" value="P:spindle assembly"/>
    <property type="evidence" value="ECO:0007669"/>
    <property type="project" value="TreeGrafter"/>
</dbReference>
<dbReference type="PANTHER" id="PTHR19302:SF14">
    <property type="entry name" value="GAMMA-TUBULIN COMPLEX COMPONENT 3"/>
    <property type="match status" value="1"/>
</dbReference>
<evidence type="ECO:0000259" key="8">
    <source>
        <dbReference type="Pfam" id="PF17681"/>
    </source>
</evidence>
<evidence type="ECO:0000256" key="1">
    <source>
        <dbReference type="ARBA" id="ARBA00004245"/>
    </source>
</evidence>
<organism evidence="9 10">
    <name type="scientific">Asbolus verrucosus</name>
    <name type="common">Desert ironclad beetle</name>
    <dbReference type="NCBI Taxonomy" id="1661398"/>
    <lineage>
        <taxon>Eukaryota</taxon>
        <taxon>Metazoa</taxon>
        <taxon>Ecdysozoa</taxon>
        <taxon>Arthropoda</taxon>
        <taxon>Hexapoda</taxon>
        <taxon>Insecta</taxon>
        <taxon>Pterygota</taxon>
        <taxon>Neoptera</taxon>
        <taxon>Endopterygota</taxon>
        <taxon>Coleoptera</taxon>
        <taxon>Polyphaga</taxon>
        <taxon>Cucujiformia</taxon>
        <taxon>Tenebrionidae</taxon>
        <taxon>Pimeliinae</taxon>
        <taxon>Asbolus</taxon>
    </lineage>
</organism>
<reference evidence="9 10" key="1">
    <citation type="submission" date="2017-03" db="EMBL/GenBank/DDBJ databases">
        <title>Genome of the blue death feigning beetle - Asbolus verrucosus.</title>
        <authorList>
            <person name="Rider S.D."/>
        </authorList>
    </citation>
    <scope>NUCLEOTIDE SEQUENCE [LARGE SCALE GENOMIC DNA]</scope>
    <source>
        <strain evidence="9">Butters</strain>
        <tissue evidence="9">Head and leg muscle</tissue>
    </source>
</reference>
<dbReference type="InterPro" id="IPR059169">
    <property type="entry name" value="GCP5_N_ext"/>
</dbReference>
<dbReference type="GO" id="GO:0007020">
    <property type="term" value="P:microtubule nucleation"/>
    <property type="evidence" value="ECO:0007669"/>
    <property type="project" value="InterPro"/>
</dbReference>
<comment type="caution">
    <text evidence="9">The sequence shown here is derived from an EMBL/GenBank/DDBJ whole genome shotgun (WGS) entry which is preliminary data.</text>
</comment>
<dbReference type="EMBL" id="QDEB01063980">
    <property type="protein sequence ID" value="RZC36219.1"/>
    <property type="molecule type" value="Genomic_DNA"/>
</dbReference>
<keyword evidence="10" id="KW-1185">Reference proteome</keyword>
<dbReference type="GO" id="GO:0000922">
    <property type="term" value="C:spindle pole"/>
    <property type="evidence" value="ECO:0007669"/>
    <property type="project" value="InterPro"/>
</dbReference>
<dbReference type="InterPro" id="IPR041470">
    <property type="entry name" value="GCP_N"/>
</dbReference>
<dbReference type="STRING" id="1661398.A0A482VUU4"/>
<feature type="domain" description="Gamma tubulin complex component protein N-terminal" evidence="8">
    <location>
        <begin position="260"/>
        <end position="520"/>
    </location>
</feature>
<dbReference type="AlphaFoldDB" id="A0A482VUU4"/>
<dbReference type="GO" id="GO:0051011">
    <property type="term" value="F:microtubule minus-end binding"/>
    <property type="evidence" value="ECO:0007669"/>
    <property type="project" value="TreeGrafter"/>
</dbReference>
<dbReference type="InterPro" id="IPR042241">
    <property type="entry name" value="GCP_C_sf"/>
</dbReference>
<dbReference type="PANTHER" id="PTHR19302">
    <property type="entry name" value="GAMMA TUBULIN COMPLEX PROTEIN"/>
    <property type="match status" value="1"/>
</dbReference>